<dbReference type="Proteomes" id="UP000018934">
    <property type="component" value="Chromosome"/>
</dbReference>
<name>A0ABM5P527_DEHRP</name>
<keyword evidence="2" id="KW-1185">Reference proteome</keyword>
<accession>A0ABM5P527</accession>
<reference evidence="1 2" key="1">
    <citation type="journal article" date="2013" name="Stand. Genomic Sci.">
        <title>Complete genome sequence of Dehalobacter restrictus PER-K23(T.).</title>
        <authorList>
            <person name="Kruse T."/>
            <person name="Maillard J."/>
            <person name="Goodwin L."/>
            <person name="Woyke T."/>
            <person name="Teshima H."/>
            <person name="Bruce D."/>
            <person name="Detter C."/>
            <person name="Tapia R."/>
            <person name="Han C."/>
            <person name="Huntemann M."/>
            <person name="Wei C.L."/>
            <person name="Han J."/>
            <person name="Chen A."/>
            <person name="Kyrpides N."/>
            <person name="Szeto E."/>
            <person name="Markowitz V."/>
            <person name="Ivanova N."/>
            <person name="Pagani I."/>
            <person name="Pati A."/>
            <person name="Pitluck S."/>
            <person name="Nolan M."/>
            <person name="Holliger C."/>
            <person name="Smidt H."/>
        </authorList>
    </citation>
    <scope>NUCLEOTIDE SEQUENCE [LARGE SCALE GENOMIC DNA]</scope>
    <source>
        <strain evidence="2">DSM 9455</strain>
    </source>
</reference>
<evidence type="ECO:0008006" key="3">
    <source>
        <dbReference type="Google" id="ProtNLM"/>
    </source>
</evidence>
<sequence length="151" mass="17120">MINMNKKKLVSRIGLCVGALALVLIVGYSGSAFSDSNNKYLDKEYSVKESIQRSFDLDNQGLKPIYLRDLFDDSIATESDEVRSKLISCYKMLRQENEIAQGDFKPIFYLDGKEKVFIGVLHPNDSITLTEFDISKDKPEKIDKKVKEAAK</sequence>
<proteinExistence type="predicted"/>
<gene>
    <name evidence="1" type="ORF">DEHRE_05690</name>
</gene>
<protein>
    <recommendedName>
        <fullName evidence="3">DUF4830 domain-containing protein</fullName>
    </recommendedName>
</protein>
<evidence type="ECO:0000313" key="2">
    <source>
        <dbReference type="Proteomes" id="UP000018934"/>
    </source>
</evidence>
<organism evidence="1 2">
    <name type="scientific">Dehalobacter restrictus (strain DSM 9455 / PER-K23)</name>
    <dbReference type="NCBI Taxonomy" id="871738"/>
    <lineage>
        <taxon>Bacteria</taxon>
        <taxon>Bacillati</taxon>
        <taxon>Bacillota</taxon>
        <taxon>Clostridia</taxon>
        <taxon>Eubacteriales</taxon>
        <taxon>Desulfitobacteriaceae</taxon>
        <taxon>Dehalobacter</taxon>
    </lineage>
</organism>
<evidence type="ECO:0000313" key="1">
    <source>
        <dbReference type="EMBL" id="AHF09641.1"/>
    </source>
</evidence>
<dbReference type="EMBL" id="CP007033">
    <property type="protein sequence ID" value="AHF09641.1"/>
    <property type="molecule type" value="Genomic_DNA"/>
</dbReference>